<name>A0A9N9N1W1_9NEOP</name>
<dbReference type="PANTHER" id="PTHR28594:SF1">
    <property type="entry name" value="ATR-INTERACTING PROTEIN"/>
    <property type="match status" value="1"/>
</dbReference>
<dbReference type="InterPro" id="IPR033349">
    <property type="entry name" value="ATRIP"/>
</dbReference>
<gene>
    <name evidence="1" type="ORF">DIATSA_LOCUS674</name>
</gene>
<proteinExistence type="predicted"/>
<accession>A0A9N9N1W1</accession>
<evidence type="ECO:0000313" key="2">
    <source>
        <dbReference type="Proteomes" id="UP001153714"/>
    </source>
</evidence>
<protein>
    <submittedName>
        <fullName evidence="1">Uncharacterized protein</fullName>
    </submittedName>
</protein>
<dbReference type="EMBL" id="OU893332">
    <property type="protein sequence ID" value="CAG9782417.1"/>
    <property type="molecule type" value="Genomic_DNA"/>
</dbReference>
<keyword evidence="2" id="KW-1185">Reference proteome</keyword>
<dbReference type="PANTHER" id="PTHR28594">
    <property type="entry name" value="ATR-INTERACTING PROTEIN"/>
    <property type="match status" value="1"/>
</dbReference>
<organism evidence="1 2">
    <name type="scientific">Diatraea saccharalis</name>
    <name type="common">sugarcane borer</name>
    <dbReference type="NCBI Taxonomy" id="40085"/>
    <lineage>
        <taxon>Eukaryota</taxon>
        <taxon>Metazoa</taxon>
        <taxon>Ecdysozoa</taxon>
        <taxon>Arthropoda</taxon>
        <taxon>Hexapoda</taxon>
        <taxon>Insecta</taxon>
        <taxon>Pterygota</taxon>
        <taxon>Neoptera</taxon>
        <taxon>Endopterygota</taxon>
        <taxon>Lepidoptera</taxon>
        <taxon>Glossata</taxon>
        <taxon>Ditrysia</taxon>
        <taxon>Pyraloidea</taxon>
        <taxon>Crambidae</taxon>
        <taxon>Crambinae</taxon>
        <taxon>Diatraea</taxon>
    </lineage>
</organism>
<reference evidence="1" key="1">
    <citation type="submission" date="2021-12" db="EMBL/GenBank/DDBJ databases">
        <authorList>
            <person name="King R."/>
        </authorList>
    </citation>
    <scope>NUCLEOTIDE SEQUENCE</scope>
</reference>
<dbReference type="Proteomes" id="UP001153714">
    <property type="component" value="Chromosome 1"/>
</dbReference>
<reference evidence="1" key="2">
    <citation type="submission" date="2022-10" db="EMBL/GenBank/DDBJ databases">
        <authorList>
            <consortium name="ENA_rothamsted_submissions"/>
            <consortium name="culmorum"/>
            <person name="King R."/>
        </authorList>
    </citation>
    <scope>NUCLEOTIDE SEQUENCE</scope>
</reference>
<dbReference type="OrthoDB" id="7668655at2759"/>
<sequence length="797" mass="91131">MSKRFVLNQQYGDRKKAKLNVTISDHNFPLSQNSKAPEQDNWGDENDDEILLLASQACEQVYNDISSLPDYSMCMQPATTSTQYEPTPSTSKGTFTFKKPSTNPPSAIATHLKNKCHTISSPLPGMSNKVTCNQNEKFNYRDEIVFNDKICKTQDQDFIYRQLLEMQEENAKLKSENGKLLEKCVTKEGEASILRTQLKSCQIAVDNARMDKIKAQEKLEVDWMEKLQTVSSQMQDLRTQLDFKNLEIISIKEKCKKLESNKLRLTQITVGNNDISSSHRNNNKIFPNEPMSQMRKIKMTSNAIQTDDKAAFIKLSKICRNGNSKLISILPLILESKTQQQHSILEYNEKLQKQSEYSQNTCRIFSTFHRIPSTPTPNKLTFKSKLNLNHIYEDLTFIAAKNGDYESIKAKYFNLFSAIDLVLQDVQCELDTISLRVTNTFQKEMDEKYIESTATFLSIKREDLLKSSALYKDEQAIFARRMVALTSYVLETPESVNLYKMFEEQSRSSSRVSFVDNINRICSLLDSSSCAVIHSGFLLALTFLLSDFLQNIPEHKTKIVDVIKVILGSRPMSFVSCNMLVLIRKLSVSEDFMFTFCPKNNSCNLKVDYDQGVLLYKKDSCYFQILIKQIEVSLKCIESQNLTDEALETSSNLIAVYSNISDNSNGFNQNAKCDCQLMLMQVIVFSLRICAVMLKNLKDKVTENASTNHRLLAVCRSGIRILYQTSLRDVEFSSQLAHNEGHLIDFCEILKEFDHNEIYGNMLSELTSTFQASLEETSVSFQKQPWLNSFKCFSLLD</sequence>
<dbReference type="GO" id="GO:0000077">
    <property type="term" value="P:DNA damage checkpoint signaling"/>
    <property type="evidence" value="ECO:0007669"/>
    <property type="project" value="InterPro"/>
</dbReference>
<dbReference type="GO" id="GO:0006281">
    <property type="term" value="P:DNA repair"/>
    <property type="evidence" value="ECO:0007669"/>
    <property type="project" value="TreeGrafter"/>
</dbReference>
<evidence type="ECO:0000313" key="1">
    <source>
        <dbReference type="EMBL" id="CAG9782417.1"/>
    </source>
</evidence>
<dbReference type="AlphaFoldDB" id="A0A9N9N1W1"/>